<dbReference type="EMBL" id="JYIV01000028">
    <property type="protein sequence ID" value="KJL20420.1"/>
    <property type="molecule type" value="Genomic_DNA"/>
</dbReference>
<keyword evidence="3" id="KW-0805">Transcription regulation</keyword>
<evidence type="ECO:0000256" key="4">
    <source>
        <dbReference type="ARBA" id="ARBA00023125"/>
    </source>
</evidence>
<dbReference type="Gene3D" id="3.40.640.10">
    <property type="entry name" value="Type I PLP-dependent aspartate aminotransferase-like (Major domain)"/>
    <property type="match status" value="1"/>
</dbReference>
<feature type="domain" description="HTH gntR-type" evidence="6">
    <location>
        <begin position="3"/>
        <end position="69"/>
    </location>
</feature>
<name>A0A0F0KJU6_9MICO</name>
<keyword evidence="5" id="KW-0804">Transcription</keyword>
<dbReference type="InterPro" id="IPR051446">
    <property type="entry name" value="HTH_trans_reg/aminotransferase"/>
</dbReference>
<evidence type="ECO:0000259" key="6">
    <source>
        <dbReference type="PROSITE" id="PS50949"/>
    </source>
</evidence>
<keyword evidence="2" id="KW-0663">Pyridoxal phosphate</keyword>
<gene>
    <name evidence="7" type="primary">norG</name>
    <name evidence="7" type="ORF">RN51_02637</name>
</gene>
<dbReference type="PANTHER" id="PTHR46577">
    <property type="entry name" value="HTH-TYPE TRANSCRIPTIONAL REGULATORY PROTEIN GABR"/>
    <property type="match status" value="1"/>
</dbReference>
<evidence type="ECO:0000313" key="7">
    <source>
        <dbReference type="EMBL" id="KJL20420.1"/>
    </source>
</evidence>
<dbReference type="CDD" id="cd00609">
    <property type="entry name" value="AAT_like"/>
    <property type="match status" value="1"/>
</dbReference>
<evidence type="ECO:0000256" key="2">
    <source>
        <dbReference type="ARBA" id="ARBA00022898"/>
    </source>
</evidence>
<dbReference type="GO" id="GO:0003700">
    <property type="term" value="F:DNA-binding transcription factor activity"/>
    <property type="evidence" value="ECO:0007669"/>
    <property type="project" value="InterPro"/>
</dbReference>
<keyword evidence="4" id="KW-0238">DNA-binding</keyword>
<dbReference type="Gene3D" id="3.90.1150.10">
    <property type="entry name" value="Aspartate Aminotransferase, domain 1"/>
    <property type="match status" value="1"/>
</dbReference>
<dbReference type="PANTHER" id="PTHR46577:SF2">
    <property type="entry name" value="TRANSCRIPTIONAL REGULATORY PROTEIN"/>
    <property type="match status" value="1"/>
</dbReference>
<proteinExistence type="inferred from homology"/>
<dbReference type="OrthoDB" id="9802328at2"/>
<dbReference type="RefSeq" id="WP_045264496.1">
    <property type="nucleotide sequence ID" value="NZ_JYIV01000028.1"/>
</dbReference>
<protein>
    <submittedName>
        <fullName evidence="7">HTH-type transcriptional regulator NorG</fullName>
    </submittedName>
</protein>
<dbReference type="Proteomes" id="UP000033725">
    <property type="component" value="Unassembled WGS sequence"/>
</dbReference>
<dbReference type="InterPro" id="IPR015422">
    <property type="entry name" value="PyrdxlP-dep_Trfase_small"/>
</dbReference>
<evidence type="ECO:0000313" key="8">
    <source>
        <dbReference type="Proteomes" id="UP000033725"/>
    </source>
</evidence>
<comment type="caution">
    <text evidence="7">The sequence shown here is derived from an EMBL/GenBank/DDBJ whole genome shotgun (WGS) entry which is preliminary data.</text>
</comment>
<dbReference type="CDD" id="cd07377">
    <property type="entry name" value="WHTH_GntR"/>
    <property type="match status" value="1"/>
</dbReference>
<dbReference type="Pfam" id="PF00392">
    <property type="entry name" value="GntR"/>
    <property type="match status" value="1"/>
</dbReference>
<evidence type="ECO:0000256" key="5">
    <source>
        <dbReference type="ARBA" id="ARBA00023163"/>
    </source>
</evidence>
<comment type="similarity">
    <text evidence="1">In the C-terminal section; belongs to the class-I pyridoxal-phosphate-dependent aminotransferase family.</text>
</comment>
<dbReference type="InterPro" id="IPR036390">
    <property type="entry name" value="WH_DNA-bd_sf"/>
</dbReference>
<dbReference type="InterPro" id="IPR036388">
    <property type="entry name" value="WH-like_DNA-bd_sf"/>
</dbReference>
<dbReference type="InterPro" id="IPR000524">
    <property type="entry name" value="Tscrpt_reg_HTH_GntR"/>
</dbReference>
<accession>A0A0F0KJU6</accession>
<dbReference type="SUPFAM" id="SSF53383">
    <property type="entry name" value="PLP-dependent transferases"/>
    <property type="match status" value="1"/>
</dbReference>
<dbReference type="GO" id="GO:0003677">
    <property type="term" value="F:DNA binding"/>
    <property type="evidence" value="ECO:0007669"/>
    <property type="project" value="UniProtKB-KW"/>
</dbReference>
<sequence>MGDSSADLIVTELRAWIDTVGAGARLPSSRELARRHGASPVTVQKAMRTLVGLGLIESRSGVGSFVRGARPPKPLDFRWQTSALRSAAERVPELSTPLRDIAVDVIGLQSGYPARELLPERAVRAALSRAGRSEHAVNRPPAAGLPALQAWFATELAEVTPAGVASVSPRDVCIVPGTQSALGSAFRGLAGHGQPVLMESPTYWGAILAAAQAGLRVVPVVSDAEGPDPDDLRSAFRESGAKVFYAQPNFANPTGAQWTPERKNEILSVVRDVGAFLIEDDWARDFGIDADSVPLAGFDDAGHVVYIRSLTKSVSPAIRVGAVIARGPARERLLADRSAESMYVSGLLQAAALDVVLQPAWRSHLRTLRGTLRDRRDLLVASVQDMLPEAVVTHVPAGGLNLWLQLPDRVDLERLVRDCDAAGVLIASGTEWFPSEPSGKFIRLNYAGPDASRFPEGVGVVRAALVGQRI</sequence>
<dbReference type="SUPFAM" id="SSF46785">
    <property type="entry name" value="Winged helix' DNA-binding domain"/>
    <property type="match status" value="1"/>
</dbReference>
<dbReference type="PATRIC" id="fig|82380.10.peg.2649"/>
<dbReference type="Pfam" id="PF00155">
    <property type="entry name" value="Aminotran_1_2"/>
    <property type="match status" value="1"/>
</dbReference>
<dbReference type="SMART" id="SM00345">
    <property type="entry name" value="HTH_GNTR"/>
    <property type="match status" value="1"/>
</dbReference>
<dbReference type="Gene3D" id="1.10.10.10">
    <property type="entry name" value="Winged helix-like DNA-binding domain superfamily/Winged helix DNA-binding domain"/>
    <property type="match status" value="1"/>
</dbReference>
<dbReference type="InterPro" id="IPR004839">
    <property type="entry name" value="Aminotransferase_I/II_large"/>
</dbReference>
<dbReference type="AlphaFoldDB" id="A0A0F0KJU6"/>
<reference evidence="7 8" key="1">
    <citation type="submission" date="2015-02" db="EMBL/GenBank/DDBJ databases">
        <title>Draft genome sequences of ten Microbacterium spp. with emphasis on heavy metal contaminated environments.</title>
        <authorList>
            <person name="Corretto E."/>
        </authorList>
    </citation>
    <scope>NUCLEOTIDE SEQUENCE [LARGE SCALE GENOMIC DNA]</scope>
    <source>
        <strain evidence="7 8">BEL163</strain>
    </source>
</reference>
<evidence type="ECO:0000256" key="1">
    <source>
        <dbReference type="ARBA" id="ARBA00005384"/>
    </source>
</evidence>
<dbReference type="InterPro" id="IPR015421">
    <property type="entry name" value="PyrdxlP-dep_Trfase_major"/>
</dbReference>
<dbReference type="GO" id="GO:0030170">
    <property type="term" value="F:pyridoxal phosphate binding"/>
    <property type="evidence" value="ECO:0007669"/>
    <property type="project" value="InterPro"/>
</dbReference>
<evidence type="ECO:0000256" key="3">
    <source>
        <dbReference type="ARBA" id="ARBA00023015"/>
    </source>
</evidence>
<dbReference type="PROSITE" id="PS50949">
    <property type="entry name" value="HTH_GNTR"/>
    <property type="match status" value="1"/>
</dbReference>
<organism evidence="7 8">
    <name type="scientific">Microbacterium oxydans</name>
    <dbReference type="NCBI Taxonomy" id="82380"/>
    <lineage>
        <taxon>Bacteria</taxon>
        <taxon>Bacillati</taxon>
        <taxon>Actinomycetota</taxon>
        <taxon>Actinomycetes</taxon>
        <taxon>Micrococcales</taxon>
        <taxon>Microbacteriaceae</taxon>
        <taxon>Microbacterium</taxon>
    </lineage>
</organism>
<dbReference type="InterPro" id="IPR015424">
    <property type="entry name" value="PyrdxlP-dep_Trfase"/>
</dbReference>